<dbReference type="eggNOG" id="COG2962">
    <property type="taxonomic scope" value="Bacteria"/>
</dbReference>
<comment type="similarity">
    <text evidence="2">Belongs to the EamA transporter family.</text>
</comment>
<evidence type="ECO:0000256" key="3">
    <source>
        <dbReference type="ARBA" id="ARBA00022448"/>
    </source>
</evidence>
<dbReference type="AlphaFoldDB" id="A0A0A2TXQ6"/>
<proteinExistence type="inferred from homology"/>
<accession>A0A0A2TXQ6</accession>
<dbReference type="Proteomes" id="UP000030147">
    <property type="component" value="Unassembled WGS sequence"/>
</dbReference>
<feature type="transmembrane region" description="Helical" evidence="8">
    <location>
        <begin position="43"/>
        <end position="60"/>
    </location>
</feature>
<protein>
    <submittedName>
        <fullName evidence="10">Transporter</fullName>
    </submittedName>
</protein>
<organism evidence="10 11">
    <name type="scientific">Pontibacillus yanchengensis Y32</name>
    <dbReference type="NCBI Taxonomy" id="1385514"/>
    <lineage>
        <taxon>Bacteria</taxon>
        <taxon>Bacillati</taxon>
        <taxon>Bacillota</taxon>
        <taxon>Bacilli</taxon>
        <taxon>Bacillales</taxon>
        <taxon>Bacillaceae</taxon>
        <taxon>Pontibacillus</taxon>
    </lineage>
</organism>
<keyword evidence="7 8" id="KW-0472">Membrane</keyword>
<evidence type="ECO:0000256" key="5">
    <source>
        <dbReference type="ARBA" id="ARBA00022692"/>
    </source>
</evidence>
<dbReference type="SUPFAM" id="SSF103481">
    <property type="entry name" value="Multidrug resistance efflux transporter EmrE"/>
    <property type="match status" value="2"/>
</dbReference>
<keyword evidence="11" id="KW-1185">Reference proteome</keyword>
<feature type="transmembrane region" description="Helical" evidence="8">
    <location>
        <begin position="12"/>
        <end position="31"/>
    </location>
</feature>
<dbReference type="InterPro" id="IPR004626">
    <property type="entry name" value="RarD"/>
</dbReference>
<feature type="transmembrane region" description="Helical" evidence="8">
    <location>
        <begin position="81"/>
        <end position="100"/>
    </location>
</feature>
<feature type="transmembrane region" description="Helical" evidence="8">
    <location>
        <begin position="159"/>
        <end position="175"/>
    </location>
</feature>
<dbReference type="NCBIfam" id="TIGR00688">
    <property type="entry name" value="rarD"/>
    <property type="match status" value="1"/>
</dbReference>
<dbReference type="EMBL" id="AVBF01000005">
    <property type="protein sequence ID" value="KGP74055.1"/>
    <property type="molecule type" value="Genomic_DNA"/>
</dbReference>
<feature type="domain" description="EamA" evidence="9">
    <location>
        <begin position="161"/>
        <end position="291"/>
    </location>
</feature>
<dbReference type="PANTHER" id="PTHR22911">
    <property type="entry name" value="ACYL-MALONYL CONDENSING ENZYME-RELATED"/>
    <property type="match status" value="1"/>
</dbReference>
<dbReference type="PANTHER" id="PTHR22911:SF137">
    <property type="entry name" value="SOLUTE CARRIER FAMILY 35 MEMBER G2-RELATED"/>
    <property type="match status" value="1"/>
</dbReference>
<dbReference type="InterPro" id="IPR037185">
    <property type="entry name" value="EmrE-like"/>
</dbReference>
<feature type="transmembrane region" description="Helical" evidence="8">
    <location>
        <begin position="112"/>
        <end position="129"/>
    </location>
</feature>
<evidence type="ECO:0000256" key="2">
    <source>
        <dbReference type="ARBA" id="ARBA00007362"/>
    </source>
</evidence>
<evidence type="ECO:0000313" key="10">
    <source>
        <dbReference type="EMBL" id="KGP74055.1"/>
    </source>
</evidence>
<feature type="transmembrane region" description="Helical" evidence="8">
    <location>
        <begin position="136"/>
        <end position="153"/>
    </location>
</feature>
<evidence type="ECO:0000256" key="7">
    <source>
        <dbReference type="ARBA" id="ARBA00023136"/>
    </source>
</evidence>
<keyword evidence="5 8" id="KW-0812">Transmembrane</keyword>
<feature type="transmembrane region" description="Helical" evidence="8">
    <location>
        <begin position="249"/>
        <end position="269"/>
    </location>
</feature>
<comment type="caution">
    <text evidence="10">The sequence shown here is derived from an EMBL/GenBank/DDBJ whole genome shotgun (WGS) entry which is preliminary data.</text>
</comment>
<dbReference type="OrthoDB" id="369870at2"/>
<feature type="transmembrane region" description="Helical" evidence="8">
    <location>
        <begin position="275"/>
        <end position="292"/>
    </location>
</feature>
<comment type="subcellular location">
    <subcellularLocation>
        <location evidence="1">Cell membrane</location>
        <topology evidence="1">Multi-pass membrane protein</topology>
    </subcellularLocation>
</comment>
<dbReference type="InterPro" id="IPR000620">
    <property type="entry name" value="EamA_dom"/>
</dbReference>
<evidence type="ECO:0000256" key="1">
    <source>
        <dbReference type="ARBA" id="ARBA00004651"/>
    </source>
</evidence>
<keyword evidence="3" id="KW-0813">Transport</keyword>
<dbReference type="GO" id="GO:0005886">
    <property type="term" value="C:plasma membrane"/>
    <property type="evidence" value="ECO:0007669"/>
    <property type="project" value="UniProtKB-SubCell"/>
</dbReference>
<gene>
    <name evidence="10" type="ORF">N782_17085</name>
</gene>
<keyword evidence="6 8" id="KW-1133">Transmembrane helix</keyword>
<sequence>MRDRMSENEQKVGIFYTLCAYTLWGVLPLYWKQVQKVPAGEILAHRIVWSFLFMMAIVFITKNGRALFQEAIQLIGQKKRLIGITLASITISINWLTYIWAVNANHVVEVSLGYYINPLVSILLGMIILKERLTPWQVVSFLLATIGVLNLIIHFHQVPWIALLLALSFGAYGLLKKQIQLSSMFGLTIETFMITPIAILYLTQSNLAGTGSFTISPLVTLLLVGAGVATAIPLLFFASGARRIPLSMVGFLQYVAPTLMLLLGVFLYNEPFTETHFISFAFIWIALFLYSLSRTKWFVHVEHKLFPNKKSIQQHY</sequence>
<evidence type="ECO:0000313" key="11">
    <source>
        <dbReference type="Proteomes" id="UP000030147"/>
    </source>
</evidence>
<keyword evidence="4" id="KW-1003">Cell membrane</keyword>
<evidence type="ECO:0000256" key="4">
    <source>
        <dbReference type="ARBA" id="ARBA00022475"/>
    </source>
</evidence>
<feature type="transmembrane region" description="Helical" evidence="8">
    <location>
        <begin position="184"/>
        <end position="203"/>
    </location>
</feature>
<evidence type="ECO:0000256" key="8">
    <source>
        <dbReference type="SAM" id="Phobius"/>
    </source>
</evidence>
<feature type="transmembrane region" description="Helical" evidence="8">
    <location>
        <begin position="215"/>
        <end position="237"/>
    </location>
</feature>
<feature type="domain" description="EamA" evidence="9">
    <location>
        <begin position="12"/>
        <end position="149"/>
    </location>
</feature>
<dbReference type="Pfam" id="PF00892">
    <property type="entry name" value="EamA"/>
    <property type="match status" value="2"/>
</dbReference>
<reference evidence="10 11" key="1">
    <citation type="journal article" date="2015" name="Stand. Genomic Sci.">
        <title>High quality draft genome sequence of the moderately halophilic bacterium Pontibacillus yanchengensis Y32(T) and comparison among Pontibacillus genomes.</title>
        <authorList>
            <person name="Huang J."/>
            <person name="Qiao Z.X."/>
            <person name="Tang J.W."/>
            <person name="Wang G."/>
        </authorList>
    </citation>
    <scope>NUCLEOTIDE SEQUENCE [LARGE SCALE GENOMIC DNA]</scope>
    <source>
        <strain evidence="10 11">Y32</strain>
    </source>
</reference>
<evidence type="ECO:0000256" key="6">
    <source>
        <dbReference type="ARBA" id="ARBA00022989"/>
    </source>
</evidence>
<evidence type="ECO:0000259" key="9">
    <source>
        <dbReference type="Pfam" id="PF00892"/>
    </source>
</evidence>
<name>A0A0A2TXQ6_9BACI</name>